<organism evidence="2 3">
    <name type="scientific">Phenylobacterium montanum</name>
    <dbReference type="NCBI Taxonomy" id="2823693"/>
    <lineage>
        <taxon>Bacteria</taxon>
        <taxon>Pseudomonadati</taxon>
        <taxon>Pseudomonadota</taxon>
        <taxon>Alphaproteobacteria</taxon>
        <taxon>Caulobacterales</taxon>
        <taxon>Caulobacteraceae</taxon>
        <taxon>Phenylobacterium</taxon>
    </lineage>
</organism>
<feature type="signal peptide" evidence="1">
    <location>
        <begin position="1"/>
        <end position="20"/>
    </location>
</feature>
<protein>
    <submittedName>
        <fullName evidence="2">Copper chaperone PCu(A)C</fullName>
    </submittedName>
</protein>
<dbReference type="InterPro" id="IPR007410">
    <property type="entry name" value="LpqE-like"/>
</dbReference>
<evidence type="ECO:0000256" key="1">
    <source>
        <dbReference type="SAM" id="SignalP"/>
    </source>
</evidence>
<sequence length="157" mass="16473">MRRLVPFAALLALLAVPAHADPHQVKAGSLVIASRTVRASIGHTPNTAAYLTIANGGSTPDRLVSASCACADKVEIHTMQEMKGMMMMGDAGPVEIPPHGSVTFHPGGRHLMLTGLKEKLLDGGQQEITLVFEHAGKVTVSFNIRAKIAADGAPPVH</sequence>
<keyword evidence="3" id="KW-1185">Reference proteome</keyword>
<dbReference type="AlphaFoldDB" id="A0A975FWV9"/>
<accession>A0A975FWV9</accession>
<dbReference type="PANTHER" id="PTHR36302">
    <property type="entry name" value="BLR7088 PROTEIN"/>
    <property type="match status" value="1"/>
</dbReference>
<dbReference type="InterPro" id="IPR036182">
    <property type="entry name" value="PCuAC_sf"/>
</dbReference>
<dbReference type="Pfam" id="PF04314">
    <property type="entry name" value="PCuAC"/>
    <property type="match status" value="1"/>
</dbReference>
<dbReference type="Gene3D" id="2.60.40.1890">
    <property type="entry name" value="PCu(A)C copper chaperone"/>
    <property type="match status" value="1"/>
</dbReference>
<proteinExistence type="predicted"/>
<dbReference type="RefSeq" id="WP_211936491.1">
    <property type="nucleotide sequence ID" value="NZ_CP073078.1"/>
</dbReference>
<keyword evidence="1" id="KW-0732">Signal</keyword>
<dbReference type="KEGG" id="caul:KCG34_15215"/>
<feature type="chain" id="PRO_5037424141" evidence="1">
    <location>
        <begin position="21"/>
        <end position="157"/>
    </location>
</feature>
<gene>
    <name evidence="2" type="ORF">KCG34_15215</name>
</gene>
<evidence type="ECO:0000313" key="2">
    <source>
        <dbReference type="EMBL" id="QUD86439.1"/>
    </source>
</evidence>
<dbReference type="InterPro" id="IPR058248">
    <property type="entry name" value="Lxx211020-like"/>
</dbReference>
<name>A0A975FWV9_9CAUL</name>
<evidence type="ECO:0000313" key="3">
    <source>
        <dbReference type="Proteomes" id="UP000676409"/>
    </source>
</evidence>
<dbReference type="Proteomes" id="UP000676409">
    <property type="component" value="Chromosome"/>
</dbReference>
<dbReference type="PANTHER" id="PTHR36302:SF1">
    <property type="entry name" value="COPPER CHAPERONE PCU(A)C"/>
    <property type="match status" value="1"/>
</dbReference>
<reference evidence="2" key="1">
    <citation type="submission" date="2021-04" db="EMBL/GenBank/DDBJ databases">
        <title>The complete genome sequence of Caulobacter sp. S6.</title>
        <authorList>
            <person name="Tang Y."/>
            <person name="Ouyang W."/>
            <person name="Liu Q."/>
            <person name="Huang B."/>
            <person name="Guo Z."/>
            <person name="Lei P."/>
        </authorList>
    </citation>
    <scope>NUCLEOTIDE SEQUENCE</scope>
    <source>
        <strain evidence="2">S6</strain>
    </source>
</reference>
<dbReference type="SUPFAM" id="SSF110087">
    <property type="entry name" value="DR1885-like metal-binding protein"/>
    <property type="match status" value="1"/>
</dbReference>
<dbReference type="EMBL" id="CP073078">
    <property type="protein sequence ID" value="QUD86439.1"/>
    <property type="molecule type" value="Genomic_DNA"/>
</dbReference>